<dbReference type="EMBL" id="JQBQ01000014">
    <property type="protein sequence ID" value="KRN92169.1"/>
    <property type="molecule type" value="Genomic_DNA"/>
</dbReference>
<organism evidence="1 2">
    <name type="scientific">Lactobacillus amylovorus subsp. animalium DSM 16698</name>
    <dbReference type="NCBI Taxonomy" id="695563"/>
    <lineage>
        <taxon>Bacteria</taxon>
        <taxon>Bacillati</taxon>
        <taxon>Bacillota</taxon>
        <taxon>Bacilli</taxon>
        <taxon>Lactobacillales</taxon>
        <taxon>Lactobacillaceae</taxon>
        <taxon>Lactobacillus</taxon>
        <taxon>Lactobacillus amylovorus subsp. animalium</taxon>
    </lineage>
</organism>
<evidence type="ECO:0000313" key="2">
    <source>
        <dbReference type="Proteomes" id="UP000051529"/>
    </source>
</evidence>
<dbReference type="RefSeq" id="WP_056985380.1">
    <property type="nucleotide sequence ID" value="NZ_JQBQ01000014.1"/>
</dbReference>
<dbReference type="InterPro" id="IPR046100">
    <property type="entry name" value="DUF6037"/>
</dbReference>
<accession>A0A0R2KRE0</accession>
<evidence type="ECO:0000313" key="1">
    <source>
        <dbReference type="EMBL" id="KRN92169.1"/>
    </source>
</evidence>
<dbReference type="Pfam" id="PF19503">
    <property type="entry name" value="DUF6037"/>
    <property type="match status" value="1"/>
</dbReference>
<protein>
    <submittedName>
        <fullName evidence="1">Uncharacterized protein</fullName>
    </submittedName>
</protein>
<proteinExistence type="predicted"/>
<dbReference type="Proteomes" id="UP000051529">
    <property type="component" value="Unassembled WGS sequence"/>
</dbReference>
<sequence>MGNLEHLKLLKTDMEAKGWTISSFSFVYKNIKYVVLVKLFIGPIKKVDPYALVQLEFMKYNDIQDNYVVEANSNGLLDDIKSIRKYFGIAYELNMGQLMKQFAQMLNRVVPTQVPNNYDKTQLECLNSSLSRSDSEDPTKIYCYGTIMNPVGKQRSPFNSDKTKLNRPALFQKLGGDPRRSFCYSNDPQKEKSNAEIIANINKQ</sequence>
<dbReference type="AlphaFoldDB" id="A0A0R2KRE0"/>
<name>A0A0R2KRE0_LACAM</name>
<comment type="caution">
    <text evidence="1">The sequence shown here is derived from an EMBL/GenBank/DDBJ whole genome shotgun (WGS) entry which is preliminary data.</text>
</comment>
<gene>
    <name evidence="1" type="ORF">IV44_GL000299</name>
</gene>
<reference evidence="1 2" key="1">
    <citation type="journal article" date="2015" name="Genome Announc.">
        <title>Expanding the biotechnology potential of lactobacilli through comparative genomics of 213 strains and associated genera.</title>
        <authorList>
            <person name="Sun Z."/>
            <person name="Harris H.M."/>
            <person name="McCann A."/>
            <person name="Guo C."/>
            <person name="Argimon S."/>
            <person name="Zhang W."/>
            <person name="Yang X."/>
            <person name="Jeffery I.B."/>
            <person name="Cooney J.C."/>
            <person name="Kagawa T.F."/>
            <person name="Liu W."/>
            <person name="Song Y."/>
            <person name="Salvetti E."/>
            <person name="Wrobel A."/>
            <person name="Rasinkangas P."/>
            <person name="Parkhill J."/>
            <person name="Rea M.C."/>
            <person name="O'Sullivan O."/>
            <person name="Ritari J."/>
            <person name="Douillard F.P."/>
            <person name="Paul Ross R."/>
            <person name="Yang R."/>
            <person name="Briner A.E."/>
            <person name="Felis G.E."/>
            <person name="de Vos W.M."/>
            <person name="Barrangou R."/>
            <person name="Klaenhammer T.R."/>
            <person name="Caufield P.W."/>
            <person name="Cui Y."/>
            <person name="Zhang H."/>
            <person name="O'Toole P.W."/>
        </authorList>
    </citation>
    <scope>NUCLEOTIDE SEQUENCE [LARGE SCALE GENOMIC DNA]</scope>
    <source>
        <strain evidence="1 2">DSM 16698</strain>
    </source>
</reference>
<dbReference type="PATRIC" id="fig|695563.3.peg.329"/>